<dbReference type="EMBL" id="FOVH01000005">
    <property type="protein sequence ID" value="SFO39327.1"/>
    <property type="molecule type" value="Genomic_DNA"/>
</dbReference>
<dbReference type="Proteomes" id="UP000183413">
    <property type="component" value="Unassembled WGS sequence"/>
</dbReference>
<sequence>MTATAPQIPGYIPGTWQIDPIHSDATFSVRHLVTKVRGRFRTLDGEINAAENVLDSSVRVTIAADSIDTNNEMRDDHLRSADFLETGTYPTLTFASTRIRPHGDAFLVDGDLTIKDVTRQITADVEIGGFTPGHDGVPRAGCTATFEIDRNDYNVNFSKVLETGGVMVGDRVSVQLEILAVLQQD</sequence>
<evidence type="ECO:0000259" key="2">
    <source>
        <dbReference type="SMART" id="SM00867"/>
    </source>
</evidence>
<evidence type="ECO:0000256" key="1">
    <source>
        <dbReference type="ARBA" id="ARBA00008812"/>
    </source>
</evidence>
<gene>
    <name evidence="3" type="ORF">SAMN04489713_105400</name>
</gene>
<comment type="similarity">
    <text evidence="1">Belongs to the UPF0312 family.</text>
</comment>
<accession>A0A1I5GTS0</accession>
<dbReference type="RefSeq" id="WP_021599659.1">
    <property type="nucleotide sequence ID" value="NZ_FOVH01000005.1"/>
</dbReference>
<keyword evidence="4" id="KW-1185">Reference proteome</keyword>
<dbReference type="PANTHER" id="PTHR34406">
    <property type="entry name" value="PROTEIN YCEI"/>
    <property type="match status" value="1"/>
</dbReference>
<dbReference type="SUPFAM" id="SSF101874">
    <property type="entry name" value="YceI-like"/>
    <property type="match status" value="1"/>
</dbReference>
<protein>
    <submittedName>
        <fullName evidence="3">Polyisoprenoid-binding protein YceI</fullName>
    </submittedName>
</protein>
<dbReference type="InterPro" id="IPR036761">
    <property type="entry name" value="TTHA0802/YceI-like_sf"/>
</dbReference>
<reference evidence="3 4" key="1">
    <citation type="submission" date="2016-10" db="EMBL/GenBank/DDBJ databases">
        <authorList>
            <person name="de Groot N.N."/>
        </authorList>
    </citation>
    <scope>NUCLEOTIDE SEQUENCE [LARGE SCALE GENOMIC DNA]</scope>
    <source>
        <strain evidence="3 4">DSM 43067</strain>
    </source>
</reference>
<dbReference type="InterPro" id="IPR007372">
    <property type="entry name" value="Lipid/polyisoprenoid-bd_YceI"/>
</dbReference>
<evidence type="ECO:0000313" key="3">
    <source>
        <dbReference type="EMBL" id="SFO39327.1"/>
    </source>
</evidence>
<name>A0A1I5GTS0_9ACTN</name>
<dbReference type="STRING" id="1993.SAMN04489713_105400"/>
<dbReference type="OrthoDB" id="9811006at2"/>
<dbReference type="Gene3D" id="2.40.128.110">
    <property type="entry name" value="Lipid/polyisoprenoid-binding, YceI-like"/>
    <property type="match status" value="1"/>
</dbReference>
<proteinExistence type="inferred from homology"/>
<organism evidence="3 4">
    <name type="scientific">Actinomadura madurae</name>
    <dbReference type="NCBI Taxonomy" id="1993"/>
    <lineage>
        <taxon>Bacteria</taxon>
        <taxon>Bacillati</taxon>
        <taxon>Actinomycetota</taxon>
        <taxon>Actinomycetes</taxon>
        <taxon>Streptosporangiales</taxon>
        <taxon>Thermomonosporaceae</taxon>
        <taxon>Actinomadura</taxon>
    </lineage>
</organism>
<dbReference type="Pfam" id="PF04264">
    <property type="entry name" value="YceI"/>
    <property type="match status" value="1"/>
</dbReference>
<dbReference type="InParanoid" id="A0A1I5GTS0"/>
<feature type="domain" description="Lipid/polyisoprenoid-binding YceI-like" evidence="2">
    <location>
        <begin position="15"/>
        <end position="181"/>
    </location>
</feature>
<dbReference type="eggNOG" id="COG2353">
    <property type="taxonomic scope" value="Bacteria"/>
</dbReference>
<evidence type="ECO:0000313" key="4">
    <source>
        <dbReference type="Proteomes" id="UP000183413"/>
    </source>
</evidence>
<dbReference type="SMART" id="SM00867">
    <property type="entry name" value="YceI"/>
    <property type="match status" value="1"/>
</dbReference>
<dbReference type="AlphaFoldDB" id="A0A1I5GTS0"/>
<dbReference type="PANTHER" id="PTHR34406:SF1">
    <property type="entry name" value="PROTEIN YCEI"/>
    <property type="match status" value="1"/>
</dbReference>